<comment type="caution">
    <text evidence="3">The sequence shown here is derived from an EMBL/GenBank/DDBJ whole genome shotgun (WGS) entry which is preliminary data.</text>
</comment>
<gene>
    <name evidence="3" type="ORF">E8L90_08365</name>
</gene>
<comment type="similarity">
    <text evidence="1">Belongs to the glutamate synthase family.</text>
</comment>
<organism evidence="3 4">
    <name type="scientific">Brevibacillus antibioticus</name>
    <dbReference type="NCBI Taxonomy" id="2570228"/>
    <lineage>
        <taxon>Bacteria</taxon>
        <taxon>Bacillati</taxon>
        <taxon>Bacillota</taxon>
        <taxon>Bacilli</taxon>
        <taxon>Bacillales</taxon>
        <taxon>Paenibacillaceae</taxon>
        <taxon>Brevibacillus</taxon>
    </lineage>
</organism>
<dbReference type="Proteomes" id="UP000307841">
    <property type="component" value="Unassembled WGS sequence"/>
</dbReference>
<dbReference type="AlphaFoldDB" id="A0A4U2Y4P7"/>
<dbReference type="GO" id="GO:0006537">
    <property type="term" value="P:glutamate biosynthetic process"/>
    <property type="evidence" value="ECO:0007669"/>
    <property type="project" value="InterPro"/>
</dbReference>
<evidence type="ECO:0000313" key="3">
    <source>
        <dbReference type="EMBL" id="TKI55458.1"/>
    </source>
</evidence>
<dbReference type="PANTHER" id="PTHR43819:SF1">
    <property type="entry name" value="ARCHAEAL-TYPE GLUTAMATE SYNTHASE [NADPH]"/>
    <property type="match status" value="1"/>
</dbReference>
<protein>
    <submittedName>
        <fullName evidence="3">FMN-binding glutamate synthase family protein</fullName>
    </submittedName>
</protein>
<dbReference type="RefSeq" id="WP_137028888.1">
    <property type="nucleotide sequence ID" value="NZ_SZNK01000001.1"/>
</dbReference>
<keyword evidence="4" id="KW-1185">Reference proteome</keyword>
<dbReference type="InterPro" id="IPR002932">
    <property type="entry name" value="Glu_synthdom"/>
</dbReference>
<proteinExistence type="inferred from homology"/>
<dbReference type="InterPro" id="IPR013785">
    <property type="entry name" value="Aldolase_TIM"/>
</dbReference>
<dbReference type="PANTHER" id="PTHR43819">
    <property type="entry name" value="ARCHAEAL-TYPE GLUTAMATE SYNTHASE [NADPH]"/>
    <property type="match status" value="1"/>
</dbReference>
<dbReference type="CDD" id="cd02808">
    <property type="entry name" value="GltS_FMN"/>
    <property type="match status" value="1"/>
</dbReference>
<evidence type="ECO:0000256" key="1">
    <source>
        <dbReference type="ARBA" id="ARBA00009716"/>
    </source>
</evidence>
<dbReference type="EMBL" id="SZNK01000001">
    <property type="protein sequence ID" value="TKI55458.1"/>
    <property type="molecule type" value="Genomic_DNA"/>
</dbReference>
<feature type="domain" description="Glutamate synthase" evidence="2">
    <location>
        <begin position="126"/>
        <end position="435"/>
    </location>
</feature>
<name>A0A4U2Y4P7_9BACL</name>
<accession>A0A4U2Y4P7</accession>
<dbReference type="Pfam" id="PF01645">
    <property type="entry name" value="Glu_synthase"/>
    <property type="match status" value="1"/>
</dbReference>
<reference evidence="3 4" key="1">
    <citation type="submission" date="2019-04" db="EMBL/GenBank/DDBJ databases">
        <title>Whole genome sequencing of Brevibacillus sp. TGS2-1.</title>
        <authorList>
            <person name="Choi A."/>
        </authorList>
    </citation>
    <scope>NUCLEOTIDE SEQUENCE [LARGE SCALE GENOMIC DNA]</scope>
    <source>
        <strain evidence="3 4">TGS2-1</strain>
    </source>
</reference>
<dbReference type="Gene3D" id="3.20.20.70">
    <property type="entry name" value="Aldolase class I"/>
    <property type="match status" value="1"/>
</dbReference>
<dbReference type="SUPFAM" id="SSF51395">
    <property type="entry name" value="FMN-linked oxidoreductases"/>
    <property type="match status" value="1"/>
</dbReference>
<evidence type="ECO:0000259" key="2">
    <source>
        <dbReference type="Pfam" id="PF01645"/>
    </source>
</evidence>
<sequence length="492" mass="53694">MGSKWMSFDIGSFTGTMTAILFSGILALIFSRSLLQWIIGRFTKRLMNERYPENIWEMVTALTRLPPRILIENSLRASEGAVIERPFGSPRKFLTYDGLIFSPAQLATLVTPEDVDIDMRITIGPQAKKPLSLEIPIMAGGMGYGIGVSEKTKIAIAKGTAAVGTLTNTGEGGFLPEERQHAKHLIIQYHSGKWSKEPEILKQADAIEIHIGQGAIAGAGSFIPSEYVQGRARKILKVENDDYVVIPSRHKDINKPQDLRKVVDHLRALTGGIPIGVKICASAKIEADLEVAIFAGVDFVSIDGGQAGSKGGPPILEDDFGIPTIYAVSRAVHYLQKRGVKEKITLLSGGGYFTPSDCLKAFALGVDGVYMGTALLWAMTHDQVTKAIPWEPPTQLVFYPGSLTAQFDEQEAAKYLENFLTSFVEEMKVAILALGKTSVHQVGVDDLAALDELTSKVTKVPLAYEPYILTKEFMDSLLIPSEDGTDQLRPML</sequence>
<dbReference type="GO" id="GO:0015930">
    <property type="term" value="F:glutamate synthase activity"/>
    <property type="evidence" value="ECO:0007669"/>
    <property type="project" value="InterPro"/>
</dbReference>
<dbReference type="OrthoDB" id="9758182at2"/>
<evidence type="ECO:0000313" key="4">
    <source>
        <dbReference type="Proteomes" id="UP000307841"/>
    </source>
</evidence>